<reference evidence="2 3" key="1">
    <citation type="submission" date="2020-04" db="EMBL/GenBank/DDBJ databases">
        <authorList>
            <person name="Alioto T."/>
            <person name="Alioto T."/>
            <person name="Gomez Garrido J."/>
        </authorList>
    </citation>
    <scope>NUCLEOTIDE SEQUENCE [LARGE SCALE GENOMIC DNA]</scope>
</reference>
<feature type="region of interest" description="Disordered" evidence="1">
    <location>
        <begin position="21"/>
        <end position="139"/>
    </location>
</feature>
<feature type="compositionally biased region" description="Basic and acidic residues" evidence="1">
    <location>
        <begin position="115"/>
        <end position="139"/>
    </location>
</feature>
<gene>
    <name evidence="2" type="ORF">CLODIP_2_CD13053</name>
</gene>
<dbReference type="EMBL" id="CADEPI010000107">
    <property type="protein sequence ID" value="CAB3375103.1"/>
    <property type="molecule type" value="Genomic_DNA"/>
</dbReference>
<feature type="compositionally biased region" description="Basic residues" evidence="1">
    <location>
        <begin position="77"/>
        <end position="93"/>
    </location>
</feature>
<accession>A0A8S1D4K1</accession>
<feature type="compositionally biased region" description="Basic and acidic residues" evidence="1">
    <location>
        <begin position="38"/>
        <end position="53"/>
    </location>
</feature>
<sequence length="139" mass="15820">MPGGAKKAVFPTMALHDHEQIREAAAEHRKHHHLVRGKSTDGGKESPEKEKDPHAKHKGGKNPPMTKSLSGHSTDGHHHHHHHGEGQHHHHHHQEQQQQQSHHHHHHEHHSHGGQQEKQHQEKQQHSGGKQHPEPHAAK</sequence>
<dbReference type="AlphaFoldDB" id="A0A8S1D4K1"/>
<keyword evidence="3" id="KW-1185">Reference proteome</keyword>
<protein>
    <submittedName>
        <fullName evidence="2">Uncharacterized protein</fullName>
    </submittedName>
</protein>
<feature type="compositionally biased region" description="Basic residues" evidence="1">
    <location>
        <begin position="101"/>
        <end position="112"/>
    </location>
</feature>
<evidence type="ECO:0000313" key="3">
    <source>
        <dbReference type="Proteomes" id="UP000494165"/>
    </source>
</evidence>
<dbReference type="Proteomes" id="UP000494165">
    <property type="component" value="Unassembled WGS sequence"/>
</dbReference>
<name>A0A8S1D4K1_9INSE</name>
<dbReference type="OrthoDB" id="8190995at2759"/>
<proteinExistence type="predicted"/>
<evidence type="ECO:0000256" key="1">
    <source>
        <dbReference type="SAM" id="MobiDB-lite"/>
    </source>
</evidence>
<evidence type="ECO:0000313" key="2">
    <source>
        <dbReference type="EMBL" id="CAB3375103.1"/>
    </source>
</evidence>
<organism evidence="2 3">
    <name type="scientific">Cloeon dipterum</name>
    <dbReference type="NCBI Taxonomy" id="197152"/>
    <lineage>
        <taxon>Eukaryota</taxon>
        <taxon>Metazoa</taxon>
        <taxon>Ecdysozoa</taxon>
        <taxon>Arthropoda</taxon>
        <taxon>Hexapoda</taxon>
        <taxon>Insecta</taxon>
        <taxon>Pterygota</taxon>
        <taxon>Palaeoptera</taxon>
        <taxon>Ephemeroptera</taxon>
        <taxon>Pisciforma</taxon>
        <taxon>Baetidae</taxon>
        <taxon>Cloeon</taxon>
    </lineage>
</organism>
<comment type="caution">
    <text evidence="2">The sequence shown here is derived from an EMBL/GenBank/DDBJ whole genome shotgun (WGS) entry which is preliminary data.</text>
</comment>